<accession>A0A1H7TMR0</accession>
<evidence type="ECO:0000256" key="2">
    <source>
        <dbReference type="SAM" id="SignalP"/>
    </source>
</evidence>
<reference evidence="4" key="1">
    <citation type="submission" date="2016-10" db="EMBL/GenBank/DDBJ databases">
        <authorList>
            <person name="Varghese N."/>
        </authorList>
    </citation>
    <scope>NUCLEOTIDE SEQUENCE [LARGE SCALE GENOMIC DNA]</scope>
    <source>
        <strain evidence="4">DSM 45096 / BCRC 16803 / CGMCC 4.1857 / CIP 109030 / JCM 12277 / KCTC 19219 / NBRC 100920 / 33214</strain>
    </source>
</reference>
<evidence type="ECO:0008006" key="5">
    <source>
        <dbReference type="Google" id="ProtNLM"/>
    </source>
</evidence>
<evidence type="ECO:0000313" key="3">
    <source>
        <dbReference type="EMBL" id="SEL85759.1"/>
    </source>
</evidence>
<keyword evidence="2" id="KW-0732">Signal</keyword>
<feature type="chain" id="PRO_5010260276" description="Secreted protein" evidence="2">
    <location>
        <begin position="34"/>
        <end position="171"/>
    </location>
</feature>
<dbReference type="Proteomes" id="UP000183015">
    <property type="component" value="Unassembled WGS sequence"/>
</dbReference>
<gene>
    <name evidence="3" type="ORF">SAMN05414137_11471</name>
</gene>
<dbReference type="AlphaFoldDB" id="A0A1H7TMR0"/>
<organism evidence="3 4">
    <name type="scientific">Streptacidiphilus jiangxiensis</name>
    <dbReference type="NCBI Taxonomy" id="235985"/>
    <lineage>
        <taxon>Bacteria</taxon>
        <taxon>Bacillati</taxon>
        <taxon>Actinomycetota</taxon>
        <taxon>Actinomycetes</taxon>
        <taxon>Kitasatosporales</taxon>
        <taxon>Streptomycetaceae</taxon>
        <taxon>Streptacidiphilus</taxon>
    </lineage>
</organism>
<evidence type="ECO:0000313" key="4">
    <source>
        <dbReference type="Proteomes" id="UP000183015"/>
    </source>
</evidence>
<feature type="compositionally biased region" description="Gly residues" evidence="1">
    <location>
        <begin position="36"/>
        <end position="45"/>
    </location>
</feature>
<dbReference type="EMBL" id="FOAZ01000014">
    <property type="protein sequence ID" value="SEL85759.1"/>
    <property type="molecule type" value="Genomic_DNA"/>
</dbReference>
<evidence type="ECO:0000256" key="1">
    <source>
        <dbReference type="SAM" id="MobiDB-lite"/>
    </source>
</evidence>
<name>A0A1H7TMR0_STRJI</name>
<protein>
    <recommendedName>
        <fullName evidence="5">Secreted protein</fullName>
    </recommendedName>
</protein>
<keyword evidence="4" id="KW-1185">Reference proteome</keyword>
<dbReference type="RefSeq" id="WP_042455153.1">
    <property type="nucleotide sequence ID" value="NZ_BBPN01000036.1"/>
</dbReference>
<feature type="signal peptide" evidence="2">
    <location>
        <begin position="1"/>
        <end position="33"/>
    </location>
</feature>
<sequence>MLKLRNTRRVATTVAAAILAVTGAVVTASPASADTTGGGCRGGGNNDNAEWPTGAWAQEPAGVYLLPCLNDDGSGYVRPAWYFNGGSQGIFPCAQLIKVGVGQVHDFGCEPGEWVAASSGYNSNFGYQEWGNGTIFRPGTGEYVLQEGFWSTINGQYGYYGNAQSWPIWIS</sequence>
<proteinExistence type="predicted"/>
<feature type="region of interest" description="Disordered" evidence="1">
    <location>
        <begin position="30"/>
        <end position="53"/>
    </location>
</feature>